<keyword evidence="2" id="KW-0614">Plasmid</keyword>
<dbReference type="InterPro" id="IPR049945">
    <property type="entry name" value="AAA_22"/>
</dbReference>
<accession>A0A5Q0CDY0</accession>
<sequence length="318" mass="36334">MTEANSPEVHRALRVTVRSTYIDNPMDELVNEELAYFVKNIDDFKAGAPSPRRGVFIYGPSGTGKTTTVKHAIAKMPEFLPYVNKYGQTVRPALYVKMPHQCAKRDFVVQILKAMGLPTEGTLAQLRDTMMEQLKEREISLLHLDELQHTVRSNTAKAFEAIQDLLKEMLDRDDWHLHMVLSGMPRIHKMRQDKQIFRRTHNIPFHTMDFEADEDWIKTLMAKVAKDGCGLTFAADVKTPEFRERLSLAVHGAWGTMIEVIQNASFRALDRGRTQLTKVDFAREYEKASGLTDEENVFLVSNYRDLAGSETLVSLMED</sequence>
<dbReference type="InterPro" id="IPR027417">
    <property type="entry name" value="P-loop_NTPase"/>
</dbReference>
<dbReference type="AlphaFoldDB" id="A0A5Q0CDY0"/>
<protein>
    <submittedName>
        <fullName evidence="2">AAA family ATPase</fullName>
    </submittedName>
</protein>
<dbReference type="SUPFAM" id="SSF52540">
    <property type="entry name" value="P-loop containing nucleoside triphosphate hydrolases"/>
    <property type="match status" value="1"/>
</dbReference>
<name>A0A5Q0CDY0_9HYPH</name>
<dbReference type="Proteomes" id="UP000326881">
    <property type="component" value="Plasmid unnamed"/>
</dbReference>
<keyword evidence="3" id="KW-1185">Reference proteome</keyword>
<evidence type="ECO:0000313" key="2">
    <source>
        <dbReference type="EMBL" id="QFY62694.1"/>
    </source>
</evidence>
<dbReference type="Pfam" id="PF13401">
    <property type="entry name" value="AAA_22"/>
    <property type="match status" value="1"/>
</dbReference>
<dbReference type="OrthoDB" id="5288220at2"/>
<geneLocation type="plasmid" evidence="2 3">
    <name>unnamed</name>
</geneLocation>
<organism evidence="2 3">
    <name type="scientific">Rhizobium grahamii</name>
    <dbReference type="NCBI Taxonomy" id="1120045"/>
    <lineage>
        <taxon>Bacteria</taxon>
        <taxon>Pseudomonadati</taxon>
        <taxon>Pseudomonadota</taxon>
        <taxon>Alphaproteobacteria</taxon>
        <taxon>Hyphomicrobiales</taxon>
        <taxon>Rhizobiaceae</taxon>
        <taxon>Rhizobium/Agrobacterium group</taxon>
        <taxon>Rhizobium</taxon>
    </lineage>
</organism>
<dbReference type="Gene3D" id="3.40.50.300">
    <property type="entry name" value="P-loop containing nucleotide triphosphate hydrolases"/>
    <property type="match status" value="1"/>
</dbReference>
<reference evidence="2 3" key="1">
    <citation type="submission" date="2019-08" db="EMBL/GenBank/DDBJ databases">
        <title>Prosopis cineraria nodule microbiome.</title>
        <authorList>
            <person name="Ali R."/>
            <person name="Chaluvadi S.R."/>
            <person name="Wang X."/>
        </authorList>
    </citation>
    <scope>NUCLEOTIDE SEQUENCE [LARGE SCALE GENOMIC DNA]</scope>
    <source>
        <strain evidence="2 3">BG7</strain>
        <plasmid evidence="2 3">unnamed</plasmid>
    </source>
</reference>
<gene>
    <name evidence="2" type="ORF">FZ934_20150</name>
</gene>
<dbReference type="KEGG" id="rgr:FZ934_20150"/>
<dbReference type="RefSeq" id="WP_153272682.1">
    <property type="nucleotide sequence ID" value="NZ_CP043499.1"/>
</dbReference>
<evidence type="ECO:0000259" key="1">
    <source>
        <dbReference type="Pfam" id="PF13401"/>
    </source>
</evidence>
<dbReference type="GO" id="GO:0016887">
    <property type="term" value="F:ATP hydrolysis activity"/>
    <property type="evidence" value="ECO:0007669"/>
    <property type="project" value="InterPro"/>
</dbReference>
<dbReference type="EMBL" id="CP043499">
    <property type="protein sequence ID" value="QFY62694.1"/>
    <property type="molecule type" value="Genomic_DNA"/>
</dbReference>
<feature type="domain" description="ORC1/DEAH AAA+ ATPase" evidence="1">
    <location>
        <begin position="54"/>
        <end position="190"/>
    </location>
</feature>
<evidence type="ECO:0000313" key="3">
    <source>
        <dbReference type="Proteomes" id="UP000326881"/>
    </source>
</evidence>
<proteinExistence type="predicted"/>